<dbReference type="EMBL" id="MPVP01000432">
    <property type="protein sequence ID" value="OMD06304.1"/>
    <property type="molecule type" value="Genomic_DNA"/>
</dbReference>
<evidence type="ECO:0000313" key="2">
    <source>
        <dbReference type="Proteomes" id="UP000187158"/>
    </source>
</evidence>
<proteinExistence type="predicted"/>
<gene>
    <name evidence="1" type="ORF">BSO21_30845</name>
</gene>
<comment type="caution">
    <text evidence="1">The sequence shown here is derived from an EMBL/GenBank/DDBJ whole genome shotgun (WGS) entry which is preliminary data.</text>
</comment>
<reference evidence="1 2" key="1">
    <citation type="submission" date="2016-11" db="EMBL/GenBank/DDBJ databases">
        <title>Paenibacillus species isolates.</title>
        <authorList>
            <person name="Beno S.M."/>
        </authorList>
    </citation>
    <scope>NUCLEOTIDE SEQUENCE [LARGE SCALE GENOMIC DNA]</scope>
    <source>
        <strain evidence="1 2">FSL H7-0433</strain>
    </source>
</reference>
<organism evidence="1 2">
    <name type="scientific">Paenibacillus odorifer</name>
    <dbReference type="NCBI Taxonomy" id="189426"/>
    <lineage>
        <taxon>Bacteria</taxon>
        <taxon>Bacillati</taxon>
        <taxon>Bacillota</taxon>
        <taxon>Bacilli</taxon>
        <taxon>Bacillales</taxon>
        <taxon>Paenibacillaceae</taxon>
        <taxon>Paenibacillus</taxon>
    </lineage>
</organism>
<dbReference type="Proteomes" id="UP000187158">
    <property type="component" value="Unassembled WGS sequence"/>
</dbReference>
<keyword evidence="2" id="KW-1185">Reference proteome</keyword>
<dbReference type="RefSeq" id="WP_076220641.1">
    <property type="nucleotide sequence ID" value="NZ_MPVM01000011.1"/>
</dbReference>
<protein>
    <submittedName>
        <fullName evidence="1">Uncharacterized protein</fullName>
    </submittedName>
</protein>
<name>A0ABX3GDZ6_9BACL</name>
<evidence type="ECO:0000313" key="1">
    <source>
        <dbReference type="EMBL" id="OMD06304.1"/>
    </source>
</evidence>
<accession>A0ABX3GDZ6</accession>
<sequence length="131" mass="15314">MSREKVQDEITAEVIEYIRELISYWESTDKSSLDKLNSLAFSILVALDGEADRIPSFIVAPLPHPDDKKFSVEKEVNYYPENHEVEEYIKGNIGGTLHEMFIRVKEHDVQNINAKSQRRQDEYHKMMVDDK</sequence>